<evidence type="ECO:0000256" key="1">
    <source>
        <dbReference type="ARBA" id="ARBA00006484"/>
    </source>
</evidence>
<dbReference type="EMBL" id="QUAK01000015">
    <property type="protein sequence ID" value="RFU88208.1"/>
    <property type="molecule type" value="Genomic_DNA"/>
</dbReference>
<organism evidence="4 5">
    <name type="scientific">Streptomyces triticagri</name>
    <dbReference type="NCBI Taxonomy" id="2293568"/>
    <lineage>
        <taxon>Bacteria</taxon>
        <taxon>Bacillati</taxon>
        <taxon>Actinomycetota</taxon>
        <taxon>Actinomycetes</taxon>
        <taxon>Kitasatosporales</taxon>
        <taxon>Streptomycetaceae</taxon>
        <taxon>Streptomyces</taxon>
    </lineage>
</organism>
<dbReference type="OrthoDB" id="158573at2"/>
<dbReference type="CDD" id="cd05233">
    <property type="entry name" value="SDR_c"/>
    <property type="match status" value="1"/>
</dbReference>
<feature type="domain" description="Ketoreductase" evidence="3">
    <location>
        <begin position="5"/>
        <end position="180"/>
    </location>
</feature>
<dbReference type="PANTHER" id="PTHR44196:SF1">
    <property type="entry name" value="DEHYDROGENASE_REDUCTASE SDR FAMILY MEMBER 7B"/>
    <property type="match status" value="1"/>
</dbReference>
<evidence type="ECO:0000313" key="5">
    <source>
        <dbReference type="Proteomes" id="UP000263094"/>
    </source>
</evidence>
<keyword evidence="5" id="KW-1185">Reference proteome</keyword>
<accession>A0A372MB84</accession>
<dbReference type="SUPFAM" id="SSF51735">
    <property type="entry name" value="NAD(P)-binding Rossmann-fold domains"/>
    <property type="match status" value="1"/>
</dbReference>
<dbReference type="InterPro" id="IPR002347">
    <property type="entry name" value="SDR_fam"/>
</dbReference>
<dbReference type="RefSeq" id="WP_128554244.1">
    <property type="nucleotide sequence ID" value="NZ_QUAK01000015.1"/>
</dbReference>
<name>A0A372MB84_9ACTN</name>
<sequence length="235" mass="25234">MVRMATHVITGAGSGIGAAVARRLHARGDELVLLARDAGRAKELAAELPGARTLVGDLAEPERLSWAFSHQSVPERVDSLLHIAGIVDLGEVGELTPKVWRAQLDVNLVAPAELTRHFLPQLRLSQGQVLFVNSGAGLRASAGWSAYAASKHGLKALADSLRQEEQANGVRVTSVYPGRTASPMQLKVHQQEGKEYDAADWIDPESVATTVLTALDLPRDAAVHDLTVRPGRRSR</sequence>
<dbReference type="Proteomes" id="UP000263094">
    <property type="component" value="Unassembled WGS sequence"/>
</dbReference>
<comment type="caution">
    <text evidence="4">The sequence shown here is derived from an EMBL/GenBank/DDBJ whole genome shotgun (WGS) entry which is preliminary data.</text>
</comment>
<dbReference type="PRINTS" id="PR00081">
    <property type="entry name" value="GDHRDH"/>
</dbReference>
<protein>
    <submittedName>
        <fullName evidence="4">Short chain dehydrogenase</fullName>
    </submittedName>
</protein>
<dbReference type="GO" id="GO:0016020">
    <property type="term" value="C:membrane"/>
    <property type="evidence" value="ECO:0007669"/>
    <property type="project" value="TreeGrafter"/>
</dbReference>
<dbReference type="PROSITE" id="PS00061">
    <property type="entry name" value="ADH_SHORT"/>
    <property type="match status" value="1"/>
</dbReference>
<evidence type="ECO:0000313" key="4">
    <source>
        <dbReference type="EMBL" id="RFU88208.1"/>
    </source>
</evidence>
<dbReference type="PANTHER" id="PTHR44196">
    <property type="entry name" value="DEHYDROGENASE/REDUCTASE SDR FAMILY MEMBER 7B"/>
    <property type="match status" value="1"/>
</dbReference>
<dbReference type="SMART" id="SM00822">
    <property type="entry name" value="PKS_KR"/>
    <property type="match status" value="1"/>
</dbReference>
<dbReference type="Pfam" id="PF00106">
    <property type="entry name" value="adh_short"/>
    <property type="match status" value="1"/>
</dbReference>
<reference evidence="4 5" key="1">
    <citation type="submission" date="2018-08" db="EMBL/GenBank/DDBJ databases">
        <title>Isolation, diversity and antifungal activity of Actinobacteria from wheat.</title>
        <authorList>
            <person name="Han C."/>
        </authorList>
    </citation>
    <scope>NUCLEOTIDE SEQUENCE [LARGE SCALE GENOMIC DNA]</scope>
    <source>
        <strain evidence="4 5">NEAU-YY421</strain>
    </source>
</reference>
<dbReference type="Gene3D" id="3.40.50.720">
    <property type="entry name" value="NAD(P)-binding Rossmann-like Domain"/>
    <property type="match status" value="1"/>
</dbReference>
<dbReference type="InterPro" id="IPR057326">
    <property type="entry name" value="KR_dom"/>
</dbReference>
<keyword evidence="2" id="KW-0560">Oxidoreductase</keyword>
<dbReference type="NCBIfam" id="NF006073">
    <property type="entry name" value="PRK08219.1"/>
    <property type="match status" value="1"/>
</dbReference>
<dbReference type="GO" id="GO:0016491">
    <property type="term" value="F:oxidoreductase activity"/>
    <property type="evidence" value="ECO:0007669"/>
    <property type="project" value="UniProtKB-KW"/>
</dbReference>
<gene>
    <name evidence="4" type="ORF">DY218_02670</name>
</gene>
<dbReference type="InterPro" id="IPR020904">
    <property type="entry name" value="Sc_DH/Rdtase_CS"/>
</dbReference>
<proteinExistence type="inferred from homology"/>
<evidence type="ECO:0000259" key="3">
    <source>
        <dbReference type="SMART" id="SM00822"/>
    </source>
</evidence>
<dbReference type="AlphaFoldDB" id="A0A372MB84"/>
<comment type="similarity">
    <text evidence="1">Belongs to the short-chain dehydrogenases/reductases (SDR) family.</text>
</comment>
<evidence type="ECO:0000256" key="2">
    <source>
        <dbReference type="ARBA" id="ARBA00023002"/>
    </source>
</evidence>
<dbReference type="InterPro" id="IPR036291">
    <property type="entry name" value="NAD(P)-bd_dom_sf"/>
</dbReference>